<dbReference type="AlphaFoldDB" id="X1F2B5"/>
<name>X1F2B5_9ZZZZ</name>
<gene>
    <name evidence="3" type="ORF">S03H2_20685</name>
</gene>
<keyword evidence="1" id="KW-1133">Transmembrane helix</keyword>
<sequence length="178" mass="20236">MKSRYLGYILVSLIASFSIVFVLLPVIEFNVNFETIDLGYYCDHREREDYIIQTQEEWIDLWQKTYGSSLEAPDINFSSTIVLAVYMGVRATGGYRIEITNIGENEEHIRVYWRGTGRTSDNISVVLFPSDESHLLKNLGFAMVADKPIICGLCKNSFNLTINDSKRGPRDPLASPNI</sequence>
<protein>
    <recommendedName>
        <fullName evidence="2">PrcB C-terminal domain-containing protein</fullName>
    </recommendedName>
</protein>
<dbReference type="InterPro" id="IPR025748">
    <property type="entry name" value="PrcB_C_dom"/>
</dbReference>
<evidence type="ECO:0000313" key="3">
    <source>
        <dbReference type="EMBL" id="GAH39062.1"/>
    </source>
</evidence>
<proteinExistence type="predicted"/>
<dbReference type="EMBL" id="BARU01010928">
    <property type="protein sequence ID" value="GAH39062.1"/>
    <property type="molecule type" value="Genomic_DNA"/>
</dbReference>
<feature type="transmembrane region" description="Helical" evidence="1">
    <location>
        <begin position="7"/>
        <end position="27"/>
    </location>
</feature>
<accession>X1F2B5</accession>
<organism evidence="3">
    <name type="scientific">marine sediment metagenome</name>
    <dbReference type="NCBI Taxonomy" id="412755"/>
    <lineage>
        <taxon>unclassified sequences</taxon>
        <taxon>metagenomes</taxon>
        <taxon>ecological metagenomes</taxon>
    </lineage>
</organism>
<keyword evidence="1" id="KW-0472">Membrane</keyword>
<comment type="caution">
    <text evidence="3">The sequence shown here is derived from an EMBL/GenBank/DDBJ whole genome shotgun (WGS) entry which is preliminary data.</text>
</comment>
<evidence type="ECO:0000256" key="1">
    <source>
        <dbReference type="SAM" id="Phobius"/>
    </source>
</evidence>
<reference evidence="3" key="1">
    <citation type="journal article" date="2014" name="Front. Microbiol.">
        <title>High frequency of phylogenetically diverse reductive dehalogenase-homologous genes in deep subseafloor sedimentary metagenomes.</title>
        <authorList>
            <person name="Kawai M."/>
            <person name="Futagami T."/>
            <person name="Toyoda A."/>
            <person name="Takaki Y."/>
            <person name="Nishi S."/>
            <person name="Hori S."/>
            <person name="Arai W."/>
            <person name="Tsubouchi T."/>
            <person name="Morono Y."/>
            <person name="Uchiyama I."/>
            <person name="Ito T."/>
            <person name="Fujiyama A."/>
            <person name="Inagaki F."/>
            <person name="Takami H."/>
        </authorList>
    </citation>
    <scope>NUCLEOTIDE SEQUENCE</scope>
    <source>
        <strain evidence="3">Expedition CK06-06</strain>
    </source>
</reference>
<feature type="domain" description="PrcB C-terminal" evidence="2">
    <location>
        <begin position="81"/>
        <end position="116"/>
    </location>
</feature>
<dbReference type="Pfam" id="PF14343">
    <property type="entry name" value="PrcB_C"/>
    <property type="match status" value="1"/>
</dbReference>
<keyword evidence="1" id="KW-0812">Transmembrane</keyword>
<evidence type="ECO:0000259" key="2">
    <source>
        <dbReference type="Pfam" id="PF14343"/>
    </source>
</evidence>